<dbReference type="SUPFAM" id="SSF46785">
    <property type="entry name" value="Winged helix' DNA-binding domain"/>
    <property type="match status" value="1"/>
</dbReference>
<dbReference type="Pfam" id="PF00126">
    <property type="entry name" value="HTH_1"/>
    <property type="match status" value="1"/>
</dbReference>
<dbReference type="Gene3D" id="3.40.190.290">
    <property type="match status" value="1"/>
</dbReference>
<dbReference type="InterPro" id="IPR000847">
    <property type="entry name" value="LysR_HTH_N"/>
</dbReference>
<keyword evidence="4" id="KW-0804">Transcription</keyword>
<dbReference type="InterPro" id="IPR036388">
    <property type="entry name" value="WH-like_DNA-bd_sf"/>
</dbReference>
<keyword evidence="7" id="KW-1185">Reference proteome</keyword>
<accession>A0ABN4YDC4</accession>
<dbReference type="SUPFAM" id="SSF53850">
    <property type="entry name" value="Periplasmic binding protein-like II"/>
    <property type="match status" value="1"/>
</dbReference>
<dbReference type="InterPro" id="IPR036390">
    <property type="entry name" value="WH_DNA-bd_sf"/>
</dbReference>
<evidence type="ECO:0000256" key="1">
    <source>
        <dbReference type="ARBA" id="ARBA00009437"/>
    </source>
</evidence>
<reference evidence="6 7" key="1">
    <citation type="submission" date="2017-03" db="EMBL/GenBank/DDBJ databases">
        <title>Genome sequencing of Shewanella japonica KCTC 22435.</title>
        <authorList>
            <person name="Kim K.M."/>
        </authorList>
    </citation>
    <scope>NUCLEOTIDE SEQUENCE [LARGE SCALE GENOMIC DNA]</scope>
    <source>
        <strain evidence="6 7">KCTC 22435</strain>
    </source>
</reference>
<protein>
    <submittedName>
        <fullName evidence="6">LysR family transcriptional regulator</fullName>
    </submittedName>
</protein>
<proteinExistence type="inferred from homology"/>
<dbReference type="Proteomes" id="UP000191820">
    <property type="component" value="Chromosome"/>
</dbReference>
<evidence type="ECO:0000256" key="4">
    <source>
        <dbReference type="ARBA" id="ARBA00023163"/>
    </source>
</evidence>
<evidence type="ECO:0000259" key="5">
    <source>
        <dbReference type="PROSITE" id="PS50931"/>
    </source>
</evidence>
<organism evidence="6 7">
    <name type="scientific">Shewanella japonica</name>
    <dbReference type="NCBI Taxonomy" id="93973"/>
    <lineage>
        <taxon>Bacteria</taxon>
        <taxon>Pseudomonadati</taxon>
        <taxon>Pseudomonadota</taxon>
        <taxon>Gammaproteobacteria</taxon>
        <taxon>Alteromonadales</taxon>
        <taxon>Shewanellaceae</taxon>
        <taxon>Shewanella</taxon>
    </lineage>
</organism>
<gene>
    <name evidence="6" type="ORF">SJ2017_1735</name>
</gene>
<keyword evidence="2" id="KW-0805">Transcription regulation</keyword>
<dbReference type="Pfam" id="PF03466">
    <property type="entry name" value="LysR_substrate"/>
    <property type="match status" value="1"/>
</dbReference>
<dbReference type="Gene3D" id="1.10.10.10">
    <property type="entry name" value="Winged helix-like DNA-binding domain superfamily/Winged helix DNA-binding domain"/>
    <property type="match status" value="1"/>
</dbReference>
<dbReference type="PROSITE" id="PS50931">
    <property type="entry name" value="HTH_LYSR"/>
    <property type="match status" value="1"/>
</dbReference>
<sequence length="281" mass="31480">MDTDLLKTFLEVYRTRHFGKAADNLYITRSAVSFRLKQLESLLGVILFDRERNNIKPTPAGERMLAHANAVLTALERAKQDVSLIEQHSVQLSIGMGHNIWESYLKRAIQPSYKTEHGLSLRTDVITSAVMAKKMAETTLDIALSFDPFHIDGIDTITLSQVNLLLVSTQANLHISDLALSHYVKVDWGTAFNITHAQELTALPLPVLHTSSAQIAHDFIIQNKGCAFLPEVMVTEDIACGKLHRVCDVKEIRRHVYASYALTSERMNEIEKVIGLLNHIA</sequence>
<evidence type="ECO:0000256" key="2">
    <source>
        <dbReference type="ARBA" id="ARBA00023015"/>
    </source>
</evidence>
<feature type="domain" description="HTH lysR-type" evidence="5">
    <location>
        <begin position="1"/>
        <end position="58"/>
    </location>
</feature>
<evidence type="ECO:0000256" key="3">
    <source>
        <dbReference type="ARBA" id="ARBA00023125"/>
    </source>
</evidence>
<dbReference type="PRINTS" id="PR00039">
    <property type="entry name" value="HTHLYSR"/>
</dbReference>
<dbReference type="InterPro" id="IPR005119">
    <property type="entry name" value="LysR_subst-bd"/>
</dbReference>
<dbReference type="RefSeq" id="WP_080915524.1">
    <property type="nucleotide sequence ID" value="NZ_CP020472.1"/>
</dbReference>
<dbReference type="EMBL" id="CP020472">
    <property type="protein sequence ID" value="ARD22048.1"/>
    <property type="molecule type" value="Genomic_DNA"/>
</dbReference>
<dbReference type="PANTHER" id="PTHR30126:SF21">
    <property type="entry name" value="TRANSCRIPTIONAL REGULATOR-RELATED"/>
    <property type="match status" value="1"/>
</dbReference>
<name>A0ABN4YDC4_9GAMM</name>
<comment type="similarity">
    <text evidence="1">Belongs to the LysR transcriptional regulatory family.</text>
</comment>
<evidence type="ECO:0000313" key="6">
    <source>
        <dbReference type="EMBL" id="ARD22048.1"/>
    </source>
</evidence>
<dbReference type="PANTHER" id="PTHR30126">
    <property type="entry name" value="HTH-TYPE TRANSCRIPTIONAL REGULATOR"/>
    <property type="match status" value="1"/>
</dbReference>
<keyword evidence="3" id="KW-0238">DNA-binding</keyword>
<evidence type="ECO:0000313" key="7">
    <source>
        <dbReference type="Proteomes" id="UP000191820"/>
    </source>
</evidence>